<dbReference type="GO" id="GO:0043657">
    <property type="term" value="C:host cell"/>
    <property type="evidence" value="ECO:0007669"/>
    <property type="project" value="UniProtKB-SubCell"/>
</dbReference>
<proteinExistence type="predicted"/>
<evidence type="ECO:0000256" key="2">
    <source>
        <dbReference type="ARBA" id="ARBA00004613"/>
    </source>
</evidence>
<evidence type="ECO:0000256" key="3">
    <source>
        <dbReference type="ARBA" id="ARBA00022525"/>
    </source>
</evidence>
<feature type="domain" description="Crinkler effector protein N-terminal" evidence="4">
    <location>
        <begin position="3"/>
        <end position="113"/>
    </location>
</feature>
<dbReference type="InterPro" id="IPR045379">
    <property type="entry name" value="Crinkler_N"/>
</dbReference>
<accession>A0A2Z6SNL2</accession>
<dbReference type="EMBL" id="BEXD01004261">
    <property type="protein sequence ID" value="GBC08969.1"/>
    <property type="molecule type" value="Genomic_DNA"/>
</dbReference>
<dbReference type="AlphaFoldDB" id="A0A2Z6SNL2"/>
<dbReference type="GO" id="GO:0005576">
    <property type="term" value="C:extracellular region"/>
    <property type="evidence" value="ECO:0007669"/>
    <property type="project" value="UniProtKB-SubCell"/>
</dbReference>
<name>A0A2Z6SNL2_9GLOM</name>
<evidence type="ECO:0000256" key="1">
    <source>
        <dbReference type="ARBA" id="ARBA00004340"/>
    </source>
</evidence>
<sequence length="517" mass="58326">MSITLLCLVKGNTTANVFAIDIDSGKLVSHLKKVIKAEKQNDFAGLDADKLRLWKVSIPAKQPSAQLTAVSKISVNIKDELGGVELSPVDDISEHFDNGSNKPIKKNLHIIVEPPIERKEVHCSAKYGRFSKKSFQWTVTREMVTLYSLKKRVYEYFTFPDGTEPEHLVISRVISGMSRRISKPKSNLSSPNQEKSDEAVIESKTIHISTDEDLASTIWTSAPQVDLEMVVDTSQQPFSWYTYSRMKVLFGLQVDDYNYLPTECLVRNGDISDELLESVISEILRNHTASPPITGDTNEATRRVFISSIIYAVVSTFGGEVKIIPEYEVSGSYGKGPFDWVIKIGDIIICVTEAKRNDISHGIGQSSAQAHAFMQRNRNKRTYTDADLYDEEMFCIISTGMLMKQNLKRFKMKCVNILTPLIFLTPGVEWIMTKVILRGNEYDENNSGIVEVRVCSPKPDPILLMKSSLTKEDIREPVRNLLVQIKGLLEEQRDSVVNGKRHKTWKSNKSNTVKQLI</sequence>
<comment type="subcellular location">
    <subcellularLocation>
        <location evidence="1">Host cell</location>
    </subcellularLocation>
    <subcellularLocation>
        <location evidence="2">Secreted</location>
    </subcellularLocation>
</comment>
<reference evidence="5 6" key="1">
    <citation type="submission" date="2017-11" db="EMBL/GenBank/DDBJ databases">
        <title>The genome of Rhizophagus clarus HR1 reveals common genetic basis of auxotrophy among arbuscular mycorrhizal fungi.</title>
        <authorList>
            <person name="Kobayashi Y."/>
        </authorList>
    </citation>
    <scope>NUCLEOTIDE SEQUENCE [LARGE SCALE GENOMIC DNA]</scope>
    <source>
        <strain evidence="5 6">HR1</strain>
    </source>
</reference>
<keyword evidence="6" id="KW-1185">Reference proteome</keyword>
<dbReference type="Pfam" id="PF20147">
    <property type="entry name" value="Crinkler"/>
    <property type="match status" value="1"/>
</dbReference>
<comment type="caution">
    <text evidence="5">The sequence shown here is derived from an EMBL/GenBank/DDBJ whole genome shotgun (WGS) entry which is preliminary data.</text>
</comment>
<evidence type="ECO:0000259" key="4">
    <source>
        <dbReference type="Pfam" id="PF20147"/>
    </source>
</evidence>
<gene>
    <name evidence="5" type="ORF">RclHR1_08510005</name>
</gene>
<evidence type="ECO:0000313" key="5">
    <source>
        <dbReference type="EMBL" id="GBC08969.1"/>
    </source>
</evidence>
<evidence type="ECO:0000313" key="6">
    <source>
        <dbReference type="Proteomes" id="UP000247702"/>
    </source>
</evidence>
<keyword evidence="3" id="KW-0964">Secreted</keyword>
<organism evidence="5 6">
    <name type="scientific">Rhizophagus clarus</name>
    <dbReference type="NCBI Taxonomy" id="94130"/>
    <lineage>
        <taxon>Eukaryota</taxon>
        <taxon>Fungi</taxon>
        <taxon>Fungi incertae sedis</taxon>
        <taxon>Mucoromycota</taxon>
        <taxon>Glomeromycotina</taxon>
        <taxon>Glomeromycetes</taxon>
        <taxon>Glomerales</taxon>
        <taxon>Glomeraceae</taxon>
        <taxon>Rhizophagus</taxon>
    </lineage>
</organism>
<dbReference type="Proteomes" id="UP000247702">
    <property type="component" value="Unassembled WGS sequence"/>
</dbReference>
<protein>
    <recommendedName>
        <fullName evidence="4">Crinkler effector protein N-terminal domain-containing protein</fullName>
    </recommendedName>
</protein>